<evidence type="ECO:0000256" key="10">
    <source>
        <dbReference type="SAM" id="Phobius"/>
    </source>
</evidence>
<reference evidence="12" key="1">
    <citation type="journal article" date="2011" name="ISME J.">
        <title>The endosymbionts of the deep-sea tubeworms Riftia pachyptila and Tevnia jerichonana share an identical physiology as revealed by proteogenomic analyses.</title>
        <authorList>
            <person name="Gardebrecht A."/>
            <person name="Markert S."/>
            <person name="Felbeck H."/>
            <person name="Thuermer A."/>
            <person name="Albrecht D."/>
            <person name="Wollherr A."/>
            <person name="Kabisch J."/>
            <person name="Lehmann R."/>
            <person name="Daniel R."/>
            <person name="Liesegang H."/>
            <person name="Hecker M."/>
            <person name="Sievert S.M."/>
            <person name="Schweder T."/>
        </authorList>
    </citation>
    <scope>NUCLEOTIDE SEQUENCE [LARGE SCALE GENOMIC DNA]</scope>
</reference>
<dbReference type="Proteomes" id="UP000004491">
    <property type="component" value="Unassembled WGS sequence"/>
</dbReference>
<dbReference type="InterPro" id="IPR005311">
    <property type="entry name" value="PBP_dimer"/>
</dbReference>
<dbReference type="InterPro" id="IPR036138">
    <property type="entry name" value="PBP_dimer_sf"/>
</dbReference>
<dbReference type="GO" id="GO:0008360">
    <property type="term" value="P:regulation of cell shape"/>
    <property type="evidence" value="ECO:0007669"/>
    <property type="project" value="UniProtKB-KW"/>
</dbReference>
<evidence type="ECO:0000256" key="5">
    <source>
        <dbReference type="ARBA" id="ARBA00022692"/>
    </source>
</evidence>
<keyword evidence="6" id="KW-0133">Cell shape</keyword>
<keyword evidence="7" id="KW-0573">Peptidoglycan synthesis</keyword>
<keyword evidence="3" id="KW-1003">Cell membrane</keyword>
<name>G2DE42_9GAMM</name>
<comment type="caution">
    <text evidence="12">The sequence shown here is derived from an EMBL/GenBank/DDBJ whole genome shotgun (WGS) entry which is preliminary data.</text>
</comment>
<feature type="transmembrane region" description="Helical" evidence="10">
    <location>
        <begin position="21"/>
        <end position="40"/>
    </location>
</feature>
<keyword evidence="4" id="KW-0645">Protease</keyword>
<evidence type="ECO:0000256" key="8">
    <source>
        <dbReference type="ARBA" id="ARBA00022989"/>
    </source>
</evidence>
<dbReference type="EMBL" id="AFOC01000049">
    <property type="protein sequence ID" value="EGV51112.1"/>
    <property type="molecule type" value="Genomic_DNA"/>
</dbReference>
<keyword evidence="8 10" id="KW-1133">Transmembrane helix</keyword>
<dbReference type="GO" id="GO:0005886">
    <property type="term" value="C:plasma membrane"/>
    <property type="evidence" value="ECO:0007669"/>
    <property type="project" value="UniProtKB-SubCell"/>
</dbReference>
<dbReference type="GO" id="GO:0071555">
    <property type="term" value="P:cell wall organization"/>
    <property type="evidence" value="ECO:0007669"/>
    <property type="project" value="UniProtKB-KW"/>
</dbReference>
<dbReference type="AlphaFoldDB" id="G2DE42"/>
<sequence length="139" mass="16263">MPQYSIKDHLYESQLFINRSIAAAIIVTLMLLLLGVRMVYLQVVSHEHYTTLSKDNRVKLQPLPPTRGLIYDRNGVILAQNLPAYSLEITPEKVESLEQTIEQLALILPISEEDRRRFKKLRRQRRPLRQYPDPSTPER</sequence>
<dbReference type="GO" id="GO:0071972">
    <property type="term" value="F:peptidoglycan L,D-transpeptidase activity"/>
    <property type="evidence" value="ECO:0007669"/>
    <property type="project" value="TreeGrafter"/>
</dbReference>
<keyword evidence="4" id="KW-0378">Hydrolase</keyword>
<dbReference type="PATRIC" id="fig|1048808.3.peg.1881"/>
<dbReference type="GO" id="GO:0008658">
    <property type="term" value="F:penicillin binding"/>
    <property type="evidence" value="ECO:0007669"/>
    <property type="project" value="InterPro"/>
</dbReference>
<keyword evidence="9" id="KW-0961">Cell wall biogenesis/degradation</keyword>
<evidence type="ECO:0000256" key="4">
    <source>
        <dbReference type="ARBA" id="ARBA00022645"/>
    </source>
</evidence>
<protein>
    <submittedName>
        <fullName evidence="12">Penicillin-binding protein 2</fullName>
    </submittedName>
</protein>
<keyword evidence="10" id="KW-0472">Membrane</keyword>
<keyword evidence="13" id="KW-1185">Reference proteome</keyword>
<evidence type="ECO:0000256" key="1">
    <source>
        <dbReference type="ARBA" id="ARBA00004167"/>
    </source>
</evidence>
<evidence type="ECO:0000256" key="9">
    <source>
        <dbReference type="ARBA" id="ARBA00023316"/>
    </source>
</evidence>
<evidence type="ECO:0000256" key="7">
    <source>
        <dbReference type="ARBA" id="ARBA00022984"/>
    </source>
</evidence>
<keyword evidence="5 10" id="KW-0812">Transmembrane</keyword>
<evidence type="ECO:0000313" key="13">
    <source>
        <dbReference type="Proteomes" id="UP000004491"/>
    </source>
</evidence>
<feature type="domain" description="Penicillin-binding protein dimerisation" evidence="11">
    <location>
        <begin position="63"/>
        <end position="126"/>
    </location>
</feature>
<dbReference type="InterPro" id="IPR050515">
    <property type="entry name" value="Beta-lactam/transpept"/>
</dbReference>
<proteinExistence type="predicted"/>
<accession>G2DE42</accession>
<keyword evidence="4" id="KW-0121">Carboxypeptidase</keyword>
<dbReference type="GO" id="GO:0009252">
    <property type="term" value="P:peptidoglycan biosynthetic process"/>
    <property type="evidence" value="ECO:0007669"/>
    <property type="project" value="UniProtKB-KW"/>
</dbReference>
<gene>
    <name evidence="12" type="ORF">Rifp1Sym_bv00130</name>
</gene>
<dbReference type="PANTHER" id="PTHR30627">
    <property type="entry name" value="PEPTIDOGLYCAN D,D-TRANSPEPTIDASE"/>
    <property type="match status" value="1"/>
</dbReference>
<dbReference type="PANTHER" id="PTHR30627:SF2">
    <property type="entry name" value="PEPTIDOGLYCAN D,D-TRANSPEPTIDASE MRDA"/>
    <property type="match status" value="1"/>
</dbReference>
<evidence type="ECO:0000313" key="12">
    <source>
        <dbReference type="EMBL" id="EGV51112.1"/>
    </source>
</evidence>
<evidence type="ECO:0000256" key="2">
    <source>
        <dbReference type="ARBA" id="ARBA00004236"/>
    </source>
</evidence>
<evidence type="ECO:0000256" key="3">
    <source>
        <dbReference type="ARBA" id="ARBA00022475"/>
    </source>
</evidence>
<dbReference type="SUPFAM" id="SSF56519">
    <property type="entry name" value="Penicillin binding protein dimerisation domain"/>
    <property type="match status" value="1"/>
</dbReference>
<comment type="subcellular location">
    <subcellularLocation>
        <location evidence="2">Cell membrane</location>
    </subcellularLocation>
    <subcellularLocation>
        <location evidence="1">Membrane</location>
        <topology evidence="1">Single-pass membrane protein</topology>
    </subcellularLocation>
</comment>
<organism evidence="12 13">
    <name type="scientific">endosymbiont of Riftia pachyptila</name>
    <name type="common">vent Ph05</name>
    <dbReference type="NCBI Taxonomy" id="1048808"/>
    <lineage>
        <taxon>Bacteria</taxon>
        <taxon>Pseudomonadati</taxon>
        <taxon>Pseudomonadota</taxon>
        <taxon>Gammaproteobacteria</taxon>
        <taxon>sulfur-oxidizing symbionts</taxon>
    </lineage>
</organism>
<evidence type="ECO:0000259" key="11">
    <source>
        <dbReference type="Pfam" id="PF03717"/>
    </source>
</evidence>
<dbReference type="Gene3D" id="3.90.1310.10">
    <property type="entry name" value="Penicillin-binding protein 2a (Domain 2)"/>
    <property type="match status" value="1"/>
</dbReference>
<dbReference type="Pfam" id="PF03717">
    <property type="entry name" value="PBP_dimer"/>
    <property type="match status" value="1"/>
</dbReference>
<evidence type="ECO:0000256" key="6">
    <source>
        <dbReference type="ARBA" id="ARBA00022960"/>
    </source>
</evidence>